<evidence type="ECO:0000313" key="3">
    <source>
        <dbReference type="EMBL" id="GAA0922452.1"/>
    </source>
</evidence>
<organism evidence="3 4">
    <name type="scientific">Pseudonocardia zijingensis</name>
    <dbReference type="NCBI Taxonomy" id="153376"/>
    <lineage>
        <taxon>Bacteria</taxon>
        <taxon>Bacillati</taxon>
        <taxon>Actinomycetota</taxon>
        <taxon>Actinomycetes</taxon>
        <taxon>Pseudonocardiales</taxon>
        <taxon>Pseudonocardiaceae</taxon>
        <taxon>Pseudonocardia</taxon>
    </lineage>
</organism>
<feature type="domain" description="UspA" evidence="2">
    <location>
        <begin position="7"/>
        <end position="148"/>
    </location>
</feature>
<dbReference type="InterPro" id="IPR006015">
    <property type="entry name" value="Universal_stress_UspA"/>
</dbReference>
<dbReference type="CDD" id="cd23659">
    <property type="entry name" value="USP_At3g01520-like"/>
    <property type="match status" value="1"/>
</dbReference>
<dbReference type="Proteomes" id="UP001499967">
    <property type="component" value="Unassembled WGS sequence"/>
</dbReference>
<dbReference type="InterPro" id="IPR006016">
    <property type="entry name" value="UspA"/>
</dbReference>
<evidence type="ECO:0000256" key="1">
    <source>
        <dbReference type="ARBA" id="ARBA00008791"/>
    </source>
</evidence>
<evidence type="ECO:0000259" key="2">
    <source>
        <dbReference type="Pfam" id="PF00582"/>
    </source>
</evidence>
<dbReference type="Gene3D" id="3.40.50.620">
    <property type="entry name" value="HUPs"/>
    <property type="match status" value="1"/>
</dbReference>
<protein>
    <submittedName>
        <fullName evidence="3">Universal stress protein</fullName>
    </submittedName>
</protein>
<comment type="caution">
    <text evidence="3">The sequence shown here is derived from an EMBL/GenBank/DDBJ whole genome shotgun (WGS) entry which is preliminary data.</text>
</comment>
<sequence>MDRQRPRIVVGVDGSPGSRAALVHALRDAARRDASVEVVAAYAPPEYWMPLYGPPAISLDEIRAGIRQNAAEFVQGVTDQLEEVLPHVPTVTITAVTSGAADALVDAAKGADLLVVGSRGHGGFSSLVLGSVSLQCVLHAPCPVTVVRPTVSEEATAPAAVEPEPAVG</sequence>
<dbReference type="SUPFAM" id="SSF52402">
    <property type="entry name" value="Adenine nucleotide alpha hydrolases-like"/>
    <property type="match status" value="1"/>
</dbReference>
<dbReference type="Pfam" id="PF00582">
    <property type="entry name" value="Usp"/>
    <property type="match status" value="1"/>
</dbReference>
<gene>
    <name evidence="3" type="ORF">GCM10009559_06010</name>
</gene>
<dbReference type="InterPro" id="IPR014729">
    <property type="entry name" value="Rossmann-like_a/b/a_fold"/>
</dbReference>
<evidence type="ECO:0000313" key="4">
    <source>
        <dbReference type="Proteomes" id="UP001499967"/>
    </source>
</evidence>
<dbReference type="PANTHER" id="PTHR46553">
    <property type="entry name" value="ADENINE NUCLEOTIDE ALPHA HYDROLASES-LIKE SUPERFAMILY PROTEIN"/>
    <property type="match status" value="1"/>
</dbReference>
<reference evidence="3 4" key="1">
    <citation type="journal article" date="2019" name="Int. J. Syst. Evol. Microbiol.">
        <title>The Global Catalogue of Microorganisms (GCM) 10K type strain sequencing project: providing services to taxonomists for standard genome sequencing and annotation.</title>
        <authorList>
            <consortium name="The Broad Institute Genomics Platform"/>
            <consortium name="The Broad Institute Genome Sequencing Center for Infectious Disease"/>
            <person name="Wu L."/>
            <person name="Ma J."/>
        </authorList>
    </citation>
    <scope>NUCLEOTIDE SEQUENCE [LARGE SCALE GENOMIC DNA]</scope>
    <source>
        <strain evidence="3 4">JCM 11117</strain>
    </source>
</reference>
<proteinExistence type="inferred from homology"/>
<keyword evidence="4" id="KW-1185">Reference proteome</keyword>
<comment type="similarity">
    <text evidence="1">Belongs to the universal stress protein A family.</text>
</comment>
<dbReference type="PRINTS" id="PR01438">
    <property type="entry name" value="UNVRSLSTRESS"/>
</dbReference>
<name>A0ABN1P3X6_9PSEU</name>
<dbReference type="PANTHER" id="PTHR46553:SF3">
    <property type="entry name" value="ADENINE NUCLEOTIDE ALPHA HYDROLASES-LIKE SUPERFAMILY PROTEIN"/>
    <property type="match status" value="1"/>
</dbReference>
<accession>A0ABN1P3X6</accession>
<dbReference type="EMBL" id="BAAAHP010000014">
    <property type="protein sequence ID" value="GAA0922452.1"/>
    <property type="molecule type" value="Genomic_DNA"/>
</dbReference>